<protein>
    <recommendedName>
        <fullName evidence="4">Trypsin Inhibitor like cysteine rich domain protein</fullName>
    </recommendedName>
</protein>
<accession>A0A0B1T8R7</accession>
<dbReference type="OrthoDB" id="10379177at2759"/>
<keyword evidence="3" id="KW-1185">Reference proteome</keyword>
<evidence type="ECO:0000313" key="2">
    <source>
        <dbReference type="EMBL" id="KHJ93973.1"/>
    </source>
</evidence>
<dbReference type="EMBL" id="KN550521">
    <property type="protein sequence ID" value="KHJ93973.1"/>
    <property type="molecule type" value="Genomic_DNA"/>
</dbReference>
<evidence type="ECO:0008006" key="4">
    <source>
        <dbReference type="Google" id="ProtNLM"/>
    </source>
</evidence>
<organism evidence="2 3">
    <name type="scientific">Oesophagostomum dentatum</name>
    <name type="common">Nodular worm</name>
    <dbReference type="NCBI Taxonomy" id="61180"/>
    <lineage>
        <taxon>Eukaryota</taxon>
        <taxon>Metazoa</taxon>
        <taxon>Ecdysozoa</taxon>
        <taxon>Nematoda</taxon>
        <taxon>Chromadorea</taxon>
        <taxon>Rhabditida</taxon>
        <taxon>Rhabditina</taxon>
        <taxon>Rhabditomorpha</taxon>
        <taxon>Strongyloidea</taxon>
        <taxon>Strongylidae</taxon>
        <taxon>Oesophagostomum</taxon>
    </lineage>
</organism>
<reference evidence="2 3" key="1">
    <citation type="submission" date="2014-03" db="EMBL/GenBank/DDBJ databases">
        <title>Draft genome of the hookworm Oesophagostomum dentatum.</title>
        <authorList>
            <person name="Mitreva M."/>
        </authorList>
    </citation>
    <scope>NUCLEOTIDE SEQUENCE [LARGE SCALE GENOMIC DNA]</scope>
    <source>
        <strain evidence="2 3">OD-Hann</strain>
    </source>
</reference>
<gene>
    <name evidence="2" type="ORF">OESDEN_06103</name>
</gene>
<dbReference type="Gene3D" id="2.10.25.10">
    <property type="entry name" value="Laminin"/>
    <property type="match status" value="1"/>
</dbReference>
<sequence length="99" mass="10732">MLVFLLLAVTLVALCEESIPVCDPPCKDNEVCSIRKQECGPFTCDTYQVKTCPCTVVLDPPQCLCAPGFVWLSENEKSKGCILATSCPMNITDSNVALD</sequence>
<evidence type="ECO:0000256" key="1">
    <source>
        <dbReference type="SAM" id="SignalP"/>
    </source>
</evidence>
<keyword evidence="1" id="KW-0732">Signal</keyword>
<feature type="signal peptide" evidence="1">
    <location>
        <begin position="1"/>
        <end position="15"/>
    </location>
</feature>
<dbReference type="Proteomes" id="UP000053660">
    <property type="component" value="Unassembled WGS sequence"/>
</dbReference>
<name>A0A0B1T8R7_OESDE</name>
<proteinExistence type="predicted"/>
<evidence type="ECO:0000313" key="3">
    <source>
        <dbReference type="Proteomes" id="UP000053660"/>
    </source>
</evidence>
<dbReference type="AlphaFoldDB" id="A0A0B1T8R7"/>
<feature type="chain" id="PRO_5012316914" description="Trypsin Inhibitor like cysteine rich domain protein" evidence="1">
    <location>
        <begin position="16"/>
        <end position="99"/>
    </location>
</feature>